<evidence type="ECO:0000256" key="1">
    <source>
        <dbReference type="SAM" id="Phobius"/>
    </source>
</evidence>
<dbReference type="Proteomes" id="UP000651057">
    <property type="component" value="Unassembled WGS sequence"/>
</dbReference>
<sequence length="246" mass="28784">MEMTQELSEKIEAYIQGMLSGTELADFENMILENPELNKRVNIQKELWATLKNQKSLDFRKKLITINQELKNEADTNKKSTFSTYWKIAASFLVLIGMSTFLWLNHNPEEELFAAYYAPYPIGDIKRGADTATDDFKEIVLDYKRKEYIKVIPALERYVQQKPDNEQLKLCLGNSYLNTNQLAKAETLFQNFSSESKYYSDAKWFLSLTYLKMKEEDQTTLLLKELISFDNIYKQNAAKLLQEIEE</sequence>
<keyword evidence="1" id="KW-1133">Transmembrane helix</keyword>
<keyword evidence="3" id="KW-1185">Reference proteome</keyword>
<name>A0A936ZMQ6_9FLAO</name>
<dbReference type="AlphaFoldDB" id="A0A936ZMQ6"/>
<accession>A0A936ZMQ6</accession>
<keyword evidence="1" id="KW-0812">Transmembrane</keyword>
<evidence type="ECO:0008006" key="4">
    <source>
        <dbReference type="Google" id="ProtNLM"/>
    </source>
</evidence>
<evidence type="ECO:0000313" key="3">
    <source>
        <dbReference type="Proteomes" id="UP000651057"/>
    </source>
</evidence>
<comment type="caution">
    <text evidence="2">The sequence shown here is derived from an EMBL/GenBank/DDBJ whole genome shotgun (WGS) entry which is preliminary data.</text>
</comment>
<protein>
    <recommendedName>
        <fullName evidence="4">Tetratricopeptide repeat protein</fullName>
    </recommendedName>
</protein>
<organism evidence="2 3">
    <name type="scientific">Aquimarina mytili</name>
    <dbReference type="NCBI Taxonomy" id="874423"/>
    <lineage>
        <taxon>Bacteria</taxon>
        <taxon>Pseudomonadati</taxon>
        <taxon>Bacteroidota</taxon>
        <taxon>Flavobacteriia</taxon>
        <taxon>Flavobacteriales</taxon>
        <taxon>Flavobacteriaceae</taxon>
        <taxon>Aquimarina</taxon>
    </lineage>
</organism>
<proteinExistence type="predicted"/>
<keyword evidence="1" id="KW-0472">Membrane</keyword>
<reference evidence="2" key="1">
    <citation type="submission" date="2021-01" db="EMBL/GenBank/DDBJ databases">
        <authorList>
            <person name="Zhong Y.L."/>
        </authorList>
    </citation>
    <scope>NUCLEOTIDE SEQUENCE</scope>
    <source>
        <strain evidence="2">KCTC 23302</strain>
    </source>
</reference>
<dbReference type="RefSeq" id="WP_344779092.1">
    <property type="nucleotide sequence ID" value="NZ_BAABAX010000001.1"/>
</dbReference>
<dbReference type="SUPFAM" id="SSF48452">
    <property type="entry name" value="TPR-like"/>
    <property type="match status" value="1"/>
</dbReference>
<evidence type="ECO:0000313" key="2">
    <source>
        <dbReference type="EMBL" id="MBL0682112.1"/>
    </source>
</evidence>
<dbReference type="EMBL" id="JAERQJ010000001">
    <property type="protein sequence ID" value="MBL0682112.1"/>
    <property type="molecule type" value="Genomic_DNA"/>
</dbReference>
<feature type="transmembrane region" description="Helical" evidence="1">
    <location>
        <begin position="85"/>
        <end position="104"/>
    </location>
</feature>
<dbReference type="Gene3D" id="1.25.40.10">
    <property type="entry name" value="Tetratricopeptide repeat domain"/>
    <property type="match status" value="1"/>
</dbReference>
<dbReference type="InterPro" id="IPR011990">
    <property type="entry name" value="TPR-like_helical_dom_sf"/>
</dbReference>
<gene>
    <name evidence="2" type="ORF">JJQ60_01145</name>
</gene>